<dbReference type="Proteomes" id="UP001208656">
    <property type="component" value="Unassembled WGS sequence"/>
</dbReference>
<dbReference type="Gene3D" id="3.40.190.170">
    <property type="entry name" value="Bacterial extracellular solute-binding protein, family 7"/>
    <property type="match status" value="1"/>
</dbReference>
<evidence type="ECO:0000313" key="3">
    <source>
        <dbReference type="Proteomes" id="UP001208656"/>
    </source>
</evidence>
<dbReference type="EMBL" id="JAOUSE010000022">
    <property type="protein sequence ID" value="MCU9594506.1"/>
    <property type="molecule type" value="Genomic_DNA"/>
</dbReference>
<proteinExistence type="predicted"/>
<dbReference type="NCBIfam" id="NF037995">
    <property type="entry name" value="TRAP_S1"/>
    <property type="match status" value="1"/>
</dbReference>
<dbReference type="RefSeq" id="WP_263061605.1">
    <property type="nucleotide sequence ID" value="NZ_JAOUSE010000022.1"/>
</dbReference>
<dbReference type="InterPro" id="IPR018389">
    <property type="entry name" value="DctP_fam"/>
</dbReference>
<reference evidence="2 3" key="1">
    <citation type="submission" date="2022-10" db="EMBL/GenBank/DDBJ databases">
        <title>Description of Fervidibacillus gen. nov. in the family Fervidibacillaceae fam. nov. with two species, Fervidibacillus albus sp. nov., and Fervidibacillus halotolerans sp. nov., isolated from tidal flat sediments.</title>
        <authorList>
            <person name="Kwon K.K."/>
            <person name="Yang S.-H."/>
        </authorList>
    </citation>
    <scope>NUCLEOTIDE SEQUENCE [LARGE SCALE GENOMIC DNA]</scope>
    <source>
        <strain evidence="2 3">DSM 23332</strain>
    </source>
</reference>
<accession>A0ABT2WGA6</accession>
<dbReference type="PANTHER" id="PTHR33376:SF2">
    <property type="entry name" value="DICARBOXYLATE-BINDING PERIPLASMIC PROTEIN"/>
    <property type="match status" value="1"/>
</dbReference>
<dbReference type="InterPro" id="IPR004682">
    <property type="entry name" value="TRAP_DctP"/>
</dbReference>
<keyword evidence="3" id="KW-1185">Reference proteome</keyword>
<dbReference type="NCBIfam" id="TIGR00787">
    <property type="entry name" value="dctP"/>
    <property type="match status" value="1"/>
</dbReference>
<gene>
    <name evidence="2" type="ORF">OEV82_08560</name>
</gene>
<evidence type="ECO:0000313" key="2">
    <source>
        <dbReference type="EMBL" id="MCU9594506.1"/>
    </source>
</evidence>
<sequence length="348" mass="39300">MKKKISKNLVQFIFLTIFLILLTGCSISSTALNSNKKEFKIAHVTQETHIWHQASVKFGEELEKLSEGRFTVNLYPSSQLGQEKDYMLLLETGALDAAILTNGYMSTREESLNAWFLPFTFPTIEEAIAMTETEESQALLETLNKQGVKGLGFIFAGNRHILLSDDFVHSPDDLDGKKVRILGSPIMQMFWEHLGAGPTAMPLSEVYTALQTGVIDGMDIDLDALMTEKYYETADHLTITNHMTFPALFVISKRVYNELSKTDQAIVDEAAKRAIAWANEETIKRETETLKKLKDAGVNVTEIEDFSPFLDAKEHVINTYTKKNELIKRFVEKANQLRGEKVEYNKGT</sequence>
<organism evidence="2 3">
    <name type="scientific">Pallidibacillus thermolactis</name>
    <dbReference type="NCBI Taxonomy" id="251051"/>
    <lineage>
        <taxon>Bacteria</taxon>
        <taxon>Bacillati</taxon>
        <taxon>Bacillota</taxon>
        <taxon>Bacilli</taxon>
        <taxon>Bacillales</taxon>
        <taxon>Bacillaceae</taxon>
        <taxon>Pallidibacillus</taxon>
    </lineage>
</organism>
<dbReference type="CDD" id="cd13603">
    <property type="entry name" value="PBP2_TRAP_Siap_TeaA_like"/>
    <property type="match status" value="1"/>
</dbReference>
<dbReference type="PANTHER" id="PTHR33376">
    <property type="match status" value="1"/>
</dbReference>
<dbReference type="Pfam" id="PF03480">
    <property type="entry name" value="DctP"/>
    <property type="match status" value="1"/>
</dbReference>
<keyword evidence="1" id="KW-0732">Signal</keyword>
<dbReference type="PROSITE" id="PS51257">
    <property type="entry name" value="PROKAR_LIPOPROTEIN"/>
    <property type="match status" value="1"/>
</dbReference>
<dbReference type="PIRSF" id="PIRSF006470">
    <property type="entry name" value="DctB"/>
    <property type="match status" value="1"/>
</dbReference>
<protein>
    <submittedName>
        <fullName evidence="2">TRAP transporter substrate-binding protein</fullName>
    </submittedName>
</protein>
<evidence type="ECO:0000256" key="1">
    <source>
        <dbReference type="ARBA" id="ARBA00022729"/>
    </source>
</evidence>
<comment type="caution">
    <text evidence="2">The sequence shown here is derived from an EMBL/GenBank/DDBJ whole genome shotgun (WGS) entry which is preliminary data.</text>
</comment>
<dbReference type="InterPro" id="IPR038404">
    <property type="entry name" value="TRAP_DctP_sf"/>
</dbReference>
<name>A0ABT2WGA6_9BACI</name>